<dbReference type="InterPro" id="IPR022669">
    <property type="entry name" value="Ribosomal_uL2_C"/>
</dbReference>
<dbReference type="FunFam" id="2.40.50.140:FF:000003">
    <property type="entry name" value="50S ribosomal protein L2"/>
    <property type="match status" value="1"/>
</dbReference>
<dbReference type="OrthoDB" id="9778722at2"/>
<comment type="caution">
    <text evidence="11">The sequence shown here is derived from an EMBL/GenBank/DDBJ whole genome shotgun (WGS) entry which is preliminary data.</text>
</comment>
<dbReference type="PANTHER" id="PTHR13691:SF5">
    <property type="entry name" value="LARGE RIBOSOMAL SUBUNIT PROTEIN UL2M"/>
    <property type="match status" value="1"/>
</dbReference>
<dbReference type="GO" id="GO:0019843">
    <property type="term" value="F:rRNA binding"/>
    <property type="evidence" value="ECO:0007669"/>
    <property type="project" value="UniProtKB-UniRule"/>
</dbReference>
<dbReference type="PANTHER" id="PTHR13691">
    <property type="entry name" value="RIBOSOMAL PROTEIN L2"/>
    <property type="match status" value="1"/>
</dbReference>
<name>A0A3M0A1P8_9BACT</name>
<dbReference type="GO" id="GO:0002181">
    <property type="term" value="P:cytoplasmic translation"/>
    <property type="evidence" value="ECO:0007669"/>
    <property type="project" value="TreeGrafter"/>
</dbReference>
<feature type="domain" description="Large ribosomal subunit protein uL2 C-terminal" evidence="9">
    <location>
        <begin position="125"/>
        <end position="256"/>
    </location>
</feature>
<evidence type="ECO:0000256" key="8">
    <source>
        <dbReference type="SAM" id="MobiDB-lite"/>
    </source>
</evidence>
<dbReference type="Gene3D" id="2.40.50.140">
    <property type="entry name" value="Nucleic acid-binding proteins"/>
    <property type="match status" value="1"/>
</dbReference>
<dbReference type="SUPFAM" id="SSF50249">
    <property type="entry name" value="Nucleic acid-binding proteins"/>
    <property type="match status" value="1"/>
</dbReference>
<evidence type="ECO:0000313" key="11">
    <source>
        <dbReference type="EMBL" id="RMA78577.1"/>
    </source>
</evidence>
<dbReference type="GO" id="GO:0003735">
    <property type="term" value="F:structural constituent of ribosome"/>
    <property type="evidence" value="ECO:0007669"/>
    <property type="project" value="InterPro"/>
</dbReference>
<dbReference type="Gene3D" id="2.30.30.30">
    <property type="match status" value="1"/>
</dbReference>
<dbReference type="InterPro" id="IPR008991">
    <property type="entry name" value="Translation_prot_SH3-like_sf"/>
</dbReference>
<keyword evidence="5 7" id="KW-0687">Ribonucleoprotein</keyword>
<dbReference type="InterPro" id="IPR014722">
    <property type="entry name" value="Rib_uL2_dom2"/>
</dbReference>
<evidence type="ECO:0000256" key="6">
    <source>
        <dbReference type="ARBA" id="ARBA00035242"/>
    </source>
</evidence>
<dbReference type="RefSeq" id="WP_121940704.1">
    <property type="nucleotide sequence ID" value="NZ_REFI01000006.1"/>
</dbReference>
<evidence type="ECO:0000256" key="2">
    <source>
        <dbReference type="ARBA" id="ARBA00022730"/>
    </source>
</evidence>
<sequence length="281" mass="31100">MAIKKFKAYTNGRRNMSSLDYKANLTGHLPEKSLLVPLPTKAGRNSQGKITTRHKGGRLKRFYRLIDFKRNKDLIPATVRTIEYDPNRSANISLVVYKDGEKRYIISPKGIKVGQEIISGDNVDIKIGNSLPLKNIPEGTFVHNIELQPKQGAIIARSAGSSAQILGKDESGRYIILRLKSGEVRKVLGLCRATVGEVGNEEHSLVNIGKAGRNRLKGIRPTVRGSAMNPNDHPHGGGEGKQPIGRKSPMTPWGKKALGVKTRRTKKASNQFIIRRRKESK</sequence>
<reference evidence="11 12" key="1">
    <citation type="submission" date="2018-10" db="EMBL/GenBank/DDBJ databases">
        <title>Genomic Encyclopedia of Archaeal and Bacterial Type Strains, Phase II (KMG-II): from individual species to whole genera.</title>
        <authorList>
            <person name="Goeker M."/>
        </authorList>
    </citation>
    <scope>NUCLEOTIDE SEQUENCE [LARGE SCALE GENOMIC DNA]</scope>
    <source>
        <strain evidence="11 12">ATCC 29870</strain>
    </source>
</reference>
<dbReference type="InterPro" id="IPR002171">
    <property type="entry name" value="Ribosomal_uL2"/>
</dbReference>
<feature type="region of interest" description="Disordered" evidence="8">
    <location>
        <begin position="221"/>
        <end position="281"/>
    </location>
</feature>
<dbReference type="Gene3D" id="4.10.950.10">
    <property type="entry name" value="Ribosomal protein L2, domain 3"/>
    <property type="match status" value="1"/>
</dbReference>
<dbReference type="GO" id="GO:0015934">
    <property type="term" value="C:large ribosomal subunit"/>
    <property type="evidence" value="ECO:0007669"/>
    <property type="project" value="InterPro"/>
</dbReference>
<dbReference type="Pfam" id="PF00181">
    <property type="entry name" value="Ribosomal_L2_N"/>
    <property type="match status" value="1"/>
</dbReference>
<accession>A0A3M0A1P8</accession>
<dbReference type="EMBL" id="REFI01000006">
    <property type="protein sequence ID" value="RMA78577.1"/>
    <property type="molecule type" value="Genomic_DNA"/>
</dbReference>
<keyword evidence="12" id="KW-1185">Reference proteome</keyword>
<evidence type="ECO:0000256" key="1">
    <source>
        <dbReference type="ARBA" id="ARBA00005636"/>
    </source>
</evidence>
<evidence type="ECO:0000256" key="7">
    <source>
        <dbReference type="HAMAP-Rule" id="MF_01320"/>
    </source>
</evidence>
<dbReference type="AlphaFoldDB" id="A0A3M0A1P8"/>
<dbReference type="InterPro" id="IPR022666">
    <property type="entry name" value="Ribosomal_uL2_RNA-bd_dom"/>
</dbReference>
<evidence type="ECO:0000256" key="4">
    <source>
        <dbReference type="ARBA" id="ARBA00022980"/>
    </source>
</evidence>
<keyword evidence="3 7" id="KW-0694">RNA-binding</keyword>
<dbReference type="SMART" id="SM01382">
    <property type="entry name" value="Ribosomal_L2_C"/>
    <property type="match status" value="1"/>
</dbReference>
<dbReference type="InterPro" id="IPR005880">
    <property type="entry name" value="Ribosomal_uL2_bac/org-type"/>
</dbReference>
<dbReference type="GO" id="GO:0016740">
    <property type="term" value="F:transferase activity"/>
    <property type="evidence" value="ECO:0007669"/>
    <property type="project" value="InterPro"/>
</dbReference>
<dbReference type="Proteomes" id="UP000267246">
    <property type="component" value="Unassembled WGS sequence"/>
</dbReference>
<keyword evidence="4 7" id="KW-0689">Ribosomal protein</keyword>
<evidence type="ECO:0000256" key="3">
    <source>
        <dbReference type="ARBA" id="ARBA00022884"/>
    </source>
</evidence>
<dbReference type="SMART" id="SM01383">
    <property type="entry name" value="Ribosomal_L2"/>
    <property type="match status" value="1"/>
</dbReference>
<dbReference type="HAMAP" id="MF_01320_B">
    <property type="entry name" value="Ribosomal_uL2_B"/>
    <property type="match status" value="1"/>
</dbReference>
<dbReference type="PIRSF" id="PIRSF002158">
    <property type="entry name" value="Ribosomal_L2"/>
    <property type="match status" value="1"/>
</dbReference>
<organism evidence="11 12">
    <name type="scientific">Metamycoplasma subdolum</name>
    <dbReference type="NCBI Taxonomy" id="92407"/>
    <lineage>
        <taxon>Bacteria</taxon>
        <taxon>Bacillati</taxon>
        <taxon>Mycoplasmatota</taxon>
        <taxon>Mycoplasmoidales</taxon>
        <taxon>Metamycoplasmataceae</taxon>
        <taxon>Metamycoplasma</taxon>
    </lineage>
</organism>
<comment type="similarity">
    <text evidence="1 7">Belongs to the universal ribosomal protein uL2 family.</text>
</comment>
<protein>
    <recommendedName>
        <fullName evidence="6 7">Large ribosomal subunit protein uL2</fullName>
    </recommendedName>
</protein>
<comment type="subunit">
    <text evidence="7">Part of the 50S ribosomal subunit. Forms a bridge to the 30S subunit in the 70S ribosome.</text>
</comment>
<feature type="domain" description="Large ribosomal subunit protein uL2 RNA-binding" evidence="10">
    <location>
        <begin position="43"/>
        <end position="119"/>
    </location>
</feature>
<evidence type="ECO:0000256" key="5">
    <source>
        <dbReference type="ARBA" id="ARBA00023274"/>
    </source>
</evidence>
<evidence type="ECO:0000259" key="9">
    <source>
        <dbReference type="SMART" id="SM01382"/>
    </source>
</evidence>
<evidence type="ECO:0000313" key="12">
    <source>
        <dbReference type="Proteomes" id="UP000267246"/>
    </source>
</evidence>
<evidence type="ECO:0000259" key="10">
    <source>
        <dbReference type="SMART" id="SM01383"/>
    </source>
</evidence>
<gene>
    <name evidence="7" type="primary">rplB</name>
    <name evidence="11" type="ORF">JN00_0218</name>
</gene>
<dbReference type="FunFam" id="2.30.30.30:FF:000001">
    <property type="entry name" value="50S ribosomal protein L2"/>
    <property type="match status" value="1"/>
</dbReference>
<dbReference type="NCBIfam" id="TIGR01171">
    <property type="entry name" value="rplB_bact"/>
    <property type="match status" value="1"/>
</dbReference>
<dbReference type="InterPro" id="IPR022671">
    <property type="entry name" value="Ribosomal_uL2_CS"/>
</dbReference>
<dbReference type="Pfam" id="PF03947">
    <property type="entry name" value="Ribosomal_L2_C"/>
    <property type="match status" value="1"/>
</dbReference>
<keyword evidence="2 7" id="KW-0699">rRNA-binding</keyword>
<comment type="function">
    <text evidence="7">One of the primary rRNA binding proteins. Required for association of the 30S and 50S subunits to form the 70S ribosome, for tRNA binding and peptide bond formation. It has been suggested to have peptidyltransferase activity; this is somewhat controversial. Makes several contacts with the 16S rRNA in the 70S ribosome.</text>
</comment>
<dbReference type="SUPFAM" id="SSF50104">
    <property type="entry name" value="Translation proteins SH3-like domain"/>
    <property type="match status" value="1"/>
</dbReference>
<dbReference type="InterPro" id="IPR012340">
    <property type="entry name" value="NA-bd_OB-fold"/>
</dbReference>
<dbReference type="PROSITE" id="PS00467">
    <property type="entry name" value="RIBOSOMAL_L2"/>
    <property type="match status" value="1"/>
</dbReference>
<dbReference type="InterPro" id="IPR014726">
    <property type="entry name" value="Ribosomal_uL2_dom3"/>
</dbReference>
<dbReference type="FunFam" id="4.10.950.10:FF:000001">
    <property type="entry name" value="50S ribosomal protein L2"/>
    <property type="match status" value="1"/>
</dbReference>
<proteinExistence type="inferred from homology"/>